<dbReference type="SUPFAM" id="SSF51182">
    <property type="entry name" value="RmlC-like cupins"/>
    <property type="match status" value="1"/>
</dbReference>
<protein>
    <recommendedName>
        <fullName evidence="3">Cupin 2 conserved barrel domain-containing protein</fullName>
    </recommendedName>
</protein>
<evidence type="ECO:0008006" key="3">
    <source>
        <dbReference type="Google" id="ProtNLM"/>
    </source>
</evidence>
<comment type="caution">
    <text evidence="1">The sequence shown here is derived from an EMBL/GenBank/DDBJ whole genome shotgun (WGS) entry which is preliminary data.</text>
</comment>
<gene>
    <name evidence="1" type="ORF">A2866_02140</name>
</gene>
<dbReference type="InterPro" id="IPR014710">
    <property type="entry name" value="RmlC-like_jellyroll"/>
</dbReference>
<dbReference type="AlphaFoldDB" id="A0A1F7GFS7"/>
<organism evidence="1 2">
    <name type="scientific">Candidatus Roizmanbacteria bacterium RIFCSPHIGHO2_01_FULL_39_8</name>
    <dbReference type="NCBI Taxonomy" id="1802033"/>
    <lineage>
        <taxon>Bacteria</taxon>
        <taxon>Candidatus Roizmaniibacteriota</taxon>
    </lineage>
</organism>
<dbReference type="Gene3D" id="2.60.120.10">
    <property type="entry name" value="Jelly Rolls"/>
    <property type="match status" value="1"/>
</dbReference>
<evidence type="ECO:0000313" key="2">
    <source>
        <dbReference type="Proteomes" id="UP000177026"/>
    </source>
</evidence>
<dbReference type="Proteomes" id="UP000177026">
    <property type="component" value="Unassembled WGS sequence"/>
</dbReference>
<evidence type="ECO:0000313" key="1">
    <source>
        <dbReference type="EMBL" id="OGK17757.1"/>
    </source>
</evidence>
<reference evidence="1 2" key="1">
    <citation type="journal article" date="2016" name="Nat. Commun.">
        <title>Thousands of microbial genomes shed light on interconnected biogeochemical processes in an aquifer system.</title>
        <authorList>
            <person name="Anantharaman K."/>
            <person name="Brown C.T."/>
            <person name="Hug L.A."/>
            <person name="Sharon I."/>
            <person name="Castelle C.J."/>
            <person name="Probst A.J."/>
            <person name="Thomas B.C."/>
            <person name="Singh A."/>
            <person name="Wilkins M.J."/>
            <person name="Karaoz U."/>
            <person name="Brodie E.L."/>
            <person name="Williams K.H."/>
            <person name="Hubbard S.S."/>
            <person name="Banfield J.F."/>
        </authorList>
    </citation>
    <scope>NUCLEOTIDE SEQUENCE [LARGE SCALE GENOMIC DNA]</scope>
</reference>
<sequence length="115" mass="13116">MSIKKISQKEAYKNETDAVKGWYYQLPDVDDGRSVIYAEVTGDHGQRKVGDKPRIYYIIAGKGEFIINEEFTMGMPGDVIVIPPHATYSYRATESILKVLMVMDLIDLTKLRKNK</sequence>
<dbReference type="EMBL" id="MFZI01000080">
    <property type="protein sequence ID" value="OGK17757.1"/>
    <property type="molecule type" value="Genomic_DNA"/>
</dbReference>
<dbReference type="InterPro" id="IPR011051">
    <property type="entry name" value="RmlC_Cupin_sf"/>
</dbReference>
<name>A0A1F7GFS7_9BACT</name>
<proteinExistence type="predicted"/>
<accession>A0A1F7GFS7</accession>